<reference evidence="9 11" key="2">
    <citation type="submission" date="2020-08" db="EMBL/GenBank/DDBJ databases">
        <title>The isolate Caproiciproducens sp. 7D4C2 produces n-caproate at mildly acidic conditions from hexoses: genome and rBOX comparison with related strains and chain-elongating bacteria.</title>
        <authorList>
            <person name="Esquivel-Elizondo S."/>
            <person name="Bagci C."/>
            <person name="Temovska M."/>
            <person name="Jeon B.S."/>
            <person name="Bessarab I."/>
            <person name="Williams R.B.H."/>
            <person name="Huson D.H."/>
            <person name="Angenent L.T."/>
        </authorList>
    </citation>
    <scope>NUCLEOTIDE SEQUENCE [LARGE SCALE GENOMIC DNA]</scope>
    <source>
        <strain evidence="9 11">7D4C2</strain>
    </source>
</reference>
<evidence type="ECO:0000256" key="3">
    <source>
        <dbReference type="ARBA" id="ARBA00022692"/>
    </source>
</evidence>
<evidence type="ECO:0000256" key="5">
    <source>
        <dbReference type="ARBA" id="ARBA00023136"/>
    </source>
</evidence>
<dbReference type="InterPro" id="IPR003838">
    <property type="entry name" value="ABC3_permease_C"/>
</dbReference>
<evidence type="ECO:0000256" key="6">
    <source>
        <dbReference type="SAM" id="Phobius"/>
    </source>
</evidence>
<dbReference type="OrthoDB" id="9781780at2"/>
<name>A0A6N8I1S6_9FIRM</name>
<accession>A0A6N8I1S6</accession>
<keyword evidence="4 6" id="KW-1133">Transmembrane helix</keyword>
<dbReference type="AlphaFoldDB" id="A0A6N8I1S6"/>
<feature type="transmembrane region" description="Helical" evidence="6">
    <location>
        <begin position="20"/>
        <end position="41"/>
    </location>
</feature>
<dbReference type="PANTHER" id="PTHR46795:SF3">
    <property type="entry name" value="ABC TRANSPORTER PERMEASE"/>
    <property type="match status" value="1"/>
</dbReference>
<feature type="transmembrane region" description="Helical" evidence="6">
    <location>
        <begin position="713"/>
        <end position="735"/>
    </location>
</feature>
<accession>A0A7G8TAL1</accession>
<comment type="subcellular location">
    <subcellularLocation>
        <location evidence="1">Cell membrane</location>
        <topology evidence="1">Multi-pass membrane protein</topology>
    </subcellularLocation>
</comment>
<keyword evidence="2" id="KW-1003">Cell membrane</keyword>
<gene>
    <name evidence="8" type="ORF">CAFE_27920</name>
    <name evidence="9" type="ORF">HCR03_18890</name>
</gene>
<dbReference type="InterPro" id="IPR052536">
    <property type="entry name" value="ABC-4_Integral_Memb_Prot"/>
</dbReference>
<evidence type="ECO:0000256" key="2">
    <source>
        <dbReference type="ARBA" id="ARBA00022475"/>
    </source>
</evidence>
<keyword evidence="3 6" id="KW-0812">Transmembrane</keyword>
<feature type="transmembrane region" description="Helical" evidence="6">
    <location>
        <begin position="61"/>
        <end position="82"/>
    </location>
</feature>
<evidence type="ECO:0000313" key="10">
    <source>
        <dbReference type="Proteomes" id="UP000469440"/>
    </source>
</evidence>
<evidence type="ECO:0000256" key="4">
    <source>
        <dbReference type="ARBA" id="ARBA00022989"/>
    </source>
</evidence>
<feature type="transmembrane region" description="Helical" evidence="6">
    <location>
        <begin position="206"/>
        <end position="228"/>
    </location>
</feature>
<feature type="transmembrane region" description="Helical" evidence="6">
    <location>
        <begin position="234"/>
        <end position="257"/>
    </location>
</feature>
<evidence type="ECO:0000313" key="11">
    <source>
        <dbReference type="Proteomes" id="UP000515909"/>
    </source>
</evidence>
<dbReference type="PANTHER" id="PTHR46795">
    <property type="entry name" value="ABC TRANSPORTER PERMEASE-RELATED-RELATED"/>
    <property type="match status" value="1"/>
</dbReference>
<keyword evidence="5 6" id="KW-0472">Membrane</keyword>
<sequence>MYAKMAFRNAKRSARDYLIYLLTLVLSVGLFYGFLSITSPSYNNRLPIQMDLEYFSSKMRIIIPLIALLLVFLISYVNRYMIRRRKKEFALQIILGMEQRTVAYLFFLETLLMGLIAVIFGILLGTLLSQFVSVIIMASFGEPYRLYFSVFSDTVLWTFLFFTALFAVIGLGNVHVIRRQKIIDMLHEEQQTESTVTVKDMLLKSLIAASLSDVGILLLTLCGVLPFWNKLNQAGIEAVVPCILSALLFLVLAGFFLLETCVWKHNGSLTAAILSVASLAAGVFLLRMTDLFTELVREGILMELYTTIPSILGVIMILFSIVSIFSSLSWLLLVAKKNSARFHYTHLFLLGQIVSKLKTASHTMAILTCVLLSSLVLLAWLPILTGEVDGYLTVRSIFDVQIFSQYQTVKRVEDLPKSALDYSYIDNYLKRGGYKVTNSANVEAYFLQKNDFDRRIKKNLPILGVSLSDYNALLRLSGHPEIVLPESGFAVAWGNTALPDDISHFDNTHQSITAGNYTLKKAPDADYQVNVGMGMFTSGMEMAYILPDDVCETLTLATTSYAANTTSPLDYHFALALSKDITQWMNHIGTIPENSGFVRLKTLQLNEGISNSLMLRLGGTYASLILIVICLTILSLQQLMDATEHKQRFQIIENLGIDHKWIGKIIRQQMLLWFGLPVIIAFLGSGIVLTYLSIKNYREYIPYVTISQVYTNIAEVCGAFLLVLICYFTATYTLFRRYIAEL</sequence>
<dbReference type="EMBL" id="VWXL01000081">
    <property type="protein sequence ID" value="MVB12061.1"/>
    <property type="molecule type" value="Genomic_DNA"/>
</dbReference>
<evidence type="ECO:0000313" key="9">
    <source>
        <dbReference type="EMBL" id="QNK40652.1"/>
    </source>
</evidence>
<dbReference type="RefSeq" id="WP_066648443.1">
    <property type="nucleotide sequence ID" value="NZ_CP060286.1"/>
</dbReference>
<dbReference type="GO" id="GO:0005886">
    <property type="term" value="C:plasma membrane"/>
    <property type="evidence" value="ECO:0007669"/>
    <property type="project" value="UniProtKB-SubCell"/>
</dbReference>
<evidence type="ECO:0000256" key="1">
    <source>
        <dbReference type="ARBA" id="ARBA00004651"/>
    </source>
</evidence>
<feature type="transmembrane region" description="Helical" evidence="6">
    <location>
        <begin position="364"/>
        <end position="383"/>
    </location>
</feature>
<evidence type="ECO:0000313" key="8">
    <source>
        <dbReference type="EMBL" id="MVB12061.1"/>
    </source>
</evidence>
<evidence type="ECO:0000259" key="7">
    <source>
        <dbReference type="Pfam" id="PF02687"/>
    </source>
</evidence>
<feature type="domain" description="ABC3 transporter permease C-terminal" evidence="7">
    <location>
        <begin position="62"/>
        <end position="176"/>
    </location>
</feature>
<reference evidence="8 10" key="1">
    <citation type="submission" date="2019-09" db="EMBL/GenBank/DDBJ databases">
        <title>Genome sequence of Clostridium sp. EA1.</title>
        <authorList>
            <person name="Poehlein A."/>
            <person name="Bengelsdorf F.R."/>
            <person name="Daniel R."/>
        </authorList>
    </citation>
    <scope>NUCLEOTIDE SEQUENCE [LARGE SCALE GENOMIC DNA]</scope>
    <source>
        <strain evidence="8 10">EA1</strain>
    </source>
</reference>
<proteinExistence type="predicted"/>
<organism evidence="8 10">
    <name type="scientific">Caproicibacter fermentans</name>
    <dbReference type="NCBI Taxonomy" id="2576756"/>
    <lineage>
        <taxon>Bacteria</taxon>
        <taxon>Bacillati</taxon>
        <taxon>Bacillota</taxon>
        <taxon>Clostridia</taxon>
        <taxon>Eubacteriales</taxon>
        <taxon>Acutalibacteraceae</taxon>
        <taxon>Caproicibacter</taxon>
    </lineage>
</organism>
<feature type="transmembrane region" description="Helical" evidence="6">
    <location>
        <begin position="670"/>
        <end position="693"/>
    </location>
</feature>
<dbReference type="Proteomes" id="UP000515909">
    <property type="component" value="Chromosome"/>
</dbReference>
<dbReference type="Pfam" id="PF02687">
    <property type="entry name" value="FtsX"/>
    <property type="match status" value="1"/>
</dbReference>
<feature type="transmembrane region" description="Helical" evidence="6">
    <location>
        <begin position="613"/>
        <end position="636"/>
    </location>
</feature>
<protein>
    <submittedName>
        <fullName evidence="9">ABC transporter permease</fullName>
    </submittedName>
</protein>
<feature type="transmembrane region" description="Helical" evidence="6">
    <location>
        <begin position="269"/>
        <end position="288"/>
    </location>
</feature>
<feature type="transmembrane region" description="Helical" evidence="6">
    <location>
        <begin position="156"/>
        <end position="177"/>
    </location>
</feature>
<dbReference type="EMBL" id="CP060286">
    <property type="protein sequence ID" value="QNK40652.1"/>
    <property type="molecule type" value="Genomic_DNA"/>
</dbReference>
<keyword evidence="10" id="KW-1185">Reference proteome</keyword>
<dbReference type="Proteomes" id="UP000469440">
    <property type="component" value="Unassembled WGS sequence"/>
</dbReference>
<dbReference type="KEGG" id="cfem:HCR03_18890"/>
<feature type="transmembrane region" description="Helical" evidence="6">
    <location>
        <begin position="308"/>
        <end position="333"/>
    </location>
</feature>
<feature type="transmembrane region" description="Helical" evidence="6">
    <location>
        <begin position="103"/>
        <end position="136"/>
    </location>
</feature>